<reference evidence="9 10" key="1">
    <citation type="submission" date="2018-09" db="EMBL/GenBank/DDBJ databases">
        <authorList>
            <person name="Zhu H."/>
        </authorList>
    </citation>
    <scope>NUCLEOTIDE SEQUENCE [LARGE SCALE GENOMIC DNA]</scope>
    <source>
        <strain evidence="9 10">K2R01-6</strain>
    </source>
</reference>
<evidence type="ECO:0000256" key="2">
    <source>
        <dbReference type="ARBA" id="ARBA00007400"/>
    </source>
</evidence>
<feature type="transmembrane region" description="Helical" evidence="7">
    <location>
        <begin position="268"/>
        <end position="287"/>
    </location>
</feature>
<dbReference type="GO" id="GO:0016413">
    <property type="term" value="F:O-acetyltransferase activity"/>
    <property type="evidence" value="ECO:0007669"/>
    <property type="project" value="TreeGrafter"/>
</dbReference>
<dbReference type="AlphaFoldDB" id="A0A418WRU9"/>
<comment type="caution">
    <text evidence="9">The sequence shown here is derived from an EMBL/GenBank/DDBJ whole genome shotgun (WGS) entry which is preliminary data.</text>
</comment>
<feature type="transmembrane region" description="Helical" evidence="7">
    <location>
        <begin position="182"/>
        <end position="199"/>
    </location>
</feature>
<evidence type="ECO:0000313" key="9">
    <source>
        <dbReference type="EMBL" id="RJF93889.1"/>
    </source>
</evidence>
<evidence type="ECO:0000256" key="3">
    <source>
        <dbReference type="ARBA" id="ARBA00022475"/>
    </source>
</evidence>
<evidence type="ECO:0000256" key="6">
    <source>
        <dbReference type="ARBA" id="ARBA00023136"/>
    </source>
</evidence>
<dbReference type="Pfam" id="PF01757">
    <property type="entry name" value="Acyl_transf_3"/>
    <property type="match status" value="1"/>
</dbReference>
<keyword evidence="5 7" id="KW-1133">Transmembrane helix</keyword>
<dbReference type="GO" id="GO:0005886">
    <property type="term" value="C:plasma membrane"/>
    <property type="evidence" value="ECO:0007669"/>
    <property type="project" value="UniProtKB-SubCell"/>
</dbReference>
<evidence type="ECO:0000256" key="1">
    <source>
        <dbReference type="ARBA" id="ARBA00004651"/>
    </source>
</evidence>
<name>A0A418WRU9_9SPHN</name>
<comment type="subcellular location">
    <subcellularLocation>
        <location evidence="1">Cell membrane</location>
        <topology evidence="1">Multi-pass membrane protein</topology>
    </subcellularLocation>
</comment>
<feature type="transmembrane region" description="Helical" evidence="7">
    <location>
        <begin position="333"/>
        <end position="359"/>
    </location>
</feature>
<proteinExistence type="inferred from homology"/>
<feature type="transmembrane region" description="Helical" evidence="7">
    <location>
        <begin position="103"/>
        <end position="125"/>
    </location>
</feature>
<evidence type="ECO:0000256" key="7">
    <source>
        <dbReference type="SAM" id="Phobius"/>
    </source>
</evidence>
<feature type="transmembrane region" description="Helical" evidence="7">
    <location>
        <begin position="34"/>
        <end position="54"/>
    </location>
</feature>
<sequence>MTADALSPAMARDPVAAQPADATYVGYLDLLRGVAILLIVMLHAGNAFLLQGVGALTPSSTAALAINHILFHDSTLYFSIISGVLYGHLFWRRAHWPFFRARLLNIGSPYVVVSFVLTAIAWALAVRRGDEATGLTAFARELGFNIATGDAWNTLWYIPVILGLYAISPLLSRLARSRRWRWAVVAIILLPLLISRTGTVLTPSIFVYFGGAYMFGLVLGIQLDRSLDLLTRCMPWLCGVALLATAALAMLHIAGIDRIGFTSLRETFFYIQRLGIASMLLVALRAWSGRPASVWRSMLAVAASASFGIYFVHGPILRPIARLVGGMVPPDQPWWALLAGVVATFLAGFALSLAIIALVRRALGKRSRLVIGS</sequence>
<dbReference type="InterPro" id="IPR002656">
    <property type="entry name" value="Acyl_transf_3_dom"/>
</dbReference>
<feature type="transmembrane region" description="Helical" evidence="7">
    <location>
        <begin position="205"/>
        <end position="223"/>
    </location>
</feature>
<accession>A0A418WRU9</accession>
<feature type="transmembrane region" description="Helical" evidence="7">
    <location>
        <begin position="155"/>
        <end position="175"/>
    </location>
</feature>
<feature type="transmembrane region" description="Helical" evidence="7">
    <location>
        <begin position="294"/>
        <end position="313"/>
    </location>
</feature>
<organism evidence="9 10">
    <name type="scientific">Sphingomonas cavernae</name>
    <dbReference type="NCBI Taxonomy" id="2320861"/>
    <lineage>
        <taxon>Bacteria</taxon>
        <taxon>Pseudomonadati</taxon>
        <taxon>Pseudomonadota</taxon>
        <taxon>Alphaproteobacteria</taxon>
        <taxon>Sphingomonadales</taxon>
        <taxon>Sphingomonadaceae</taxon>
        <taxon>Sphingomonas</taxon>
    </lineage>
</organism>
<keyword evidence="10" id="KW-1185">Reference proteome</keyword>
<evidence type="ECO:0000256" key="4">
    <source>
        <dbReference type="ARBA" id="ARBA00022692"/>
    </source>
</evidence>
<dbReference type="Proteomes" id="UP000286100">
    <property type="component" value="Unassembled WGS sequence"/>
</dbReference>
<keyword evidence="9" id="KW-0012">Acyltransferase</keyword>
<dbReference type="PANTHER" id="PTHR40074">
    <property type="entry name" value="O-ACETYLTRANSFERASE WECH"/>
    <property type="match status" value="1"/>
</dbReference>
<feature type="domain" description="Acyltransferase 3" evidence="8">
    <location>
        <begin position="26"/>
        <end position="352"/>
    </location>
</feature>
<protein>
    <submittedName>
        <fullName evidence="9">Acyltransferase</fullName>
    </submittedName>
</protein>
<evidence type="ECO:0000313" key="10">
    <source>
        <dbReference type="Proteomes" id="UP000286100"/>
    </source>
</evidence>
<dbReference type="EMBL" id="QYUM01000002">
    <property type="protein sequence ID" value="RJF93889.1"/>
    <property type="molecule type" value="Genomic_DNA"/>
</dbReference>
<feature type="transmembrane region" description="Helical" evidence="7">
    <location>
        <begin position="74"/>
        <end position="91"/>
    </location>
</feature>
<comment type="similarity">
    <text evidence="2">Belongs to the acyltransferase 3 family.</text>
</comment>
<gene>
    <name evidence="9" type="ORF">D3876_06290</name>
</gene>
<dbReference type="OrthoDB" id="7579632at2"/>
<dbReference type="RefSeq" id="WP_119760401.1">
    <property type="nucleotide sequence ID" value="NZ_QYUM01000002.1"/>
</dbReference>
<keyword evidence="4 7" id="KW-0812">Transmembrane</keyword>
<keyword evidence="6 7" id="KW-0472">Membrane</keyword>
<dbReference type="PANTHER" id="PTHR40074:SF2">
    <property type="entry name" value="O-ACETYLTRANSFERASE WECH"/>
    <property type="match status" value="1"/>
</dbReference>
<evidence type="ECO:0000259" key="8">
    <source>
        <dbReference type="Pfam" id="PF01757"/>
    </source>
</evidence>
<keyword evidence="9" id="KW-0808">Transferase</keyword>
<feature type="transmembrane region" description="Helical" evidence="7">
    <location>
        <begin position="235"/>
        <end position="256"/>
    </location>
</feature>
<evidence type="ECO:0000256" key="5">
    <source>
        <dbReference type="ARBA" id="ARBA00022989"/>
    </source>
</evidence>
<keyword evidence="3" id="KW-1003">Cell membrane</keyword>
<dbReference type="GO" id="GO:0009246">
    <property type="term" value="P:enterobacterial common antigen biosynthetic process"/>
    <property type="evidence" value="ECO:0007669"/>
    <property type="project" value="TreeGrafter"/>
</dbReference>